<dbReference type="Proteomes" id="UP000199116">
    <property type="component" value="Unassembled WGS sequence"/>
</dbReference>
<dbReference type="EMBL" id="FOOH01000002">
    <property type="protein sequence ID" value="SFF63582.1"/>
    <property type="molecule type" value="Genomic_DNA"/>
</dbReference>
<comment type="subcellular location">
    <subcellularLocation>
        <location evidence="1">Periplasm</location>
    </subcellularLocation>
</comment>
<keyword evidence="3" id="KW-0732">Signal</keyword>
<evidence type="ECO:0000313" key="5">
    <source>
        <dbReference type="EMBL" id="SFF63582.1"/>
    </source>
</evidence>
<reference evidence="6" key="1">
    <citation type="submission" date="2016-10" db="EMBL/GenBank/DDBJ databases">
        <authorList>
            <person name="Varghese N."/>
            <person name="Submissions S."/>
        </authorList>
    </citation>
    <scope>NUCLEOTIDE SEQUENCE [LARGE SCALE GENOMIC DNA]</scope>
    <source>
        <strain evidence="6">DSM 23515</strain>
    </source>
</reference>
<dbReference type="AlphaFoldDB" id="A0A1I2K8Z7"/>
<dbReference type="Gene3D" id="3.40.190.10">
    <property type="entry name" value="Periplasmic binding protein-like II"/>
    <property type="match status" value="2"/>
</dbReference>
<evidence type="ECO:0000256" key="2">
    <source>
        <dbReference type="ARBA" id="ARBA00010742"/>
    </source>
</evidence>
<evidence type="ECO:0000256" key="3">
    <source>
        <dbReference type="ARBA" id="ARBA00022729"/>
    </source>
</evidence>
<evidence type="ECO:0000256" key="1">
    <source>
        <dbReference type="ARBA" id="ARBA00004418"/>
    </source>
</evidence>
<name>A0A1I2K8Z7_9FLAO</name>
<sequence>MKTIKVGGVLEHFNLPWHLCIEEKLFETRGINVIWKDFPGGTGAMNKALRSGEIDVAVILTEGILKDIISGNESKIIQTYIGSPLVWGIHVAAGSKYKSVEELKHTKAAISRKGSGSHLMAYVNAQNHEWNPEELQFEIVKDLDGAVEALKEDKAQYFMWEHFTTKPLVDNHTFRRLADCPTPWPCFVIAARNESLKNEPERLKTMLEILNRETQRFKKLPKIAEKLAERYDQRLEDIEKWLDITHWSAEQIAEAEVEKVQEKLLELNLISKKQRSSEFIHNL</sequence>
<dbReference type="RefSeq" id="WP_093302693.1">
    <property type="nucleotide sequence ID" value="NZ_FOOH01000002.1"/>
</dbReference>
<gene>
    <name evidence="5" type="ORF">SAMN04488033_102196</name>
</gene>
<dbReference type="GO" id="GO:0042597">
    <property type="term" value="C:periplasmic space"/>
    <property type="evidence" value="ECO:0007669"/>
    <property type="project" value="UniProtKB-SubCell"/>
</dbReference>
<feature type="domain" description="Ca3427-like PBP 2" evidence="4">
    <location>
        <begin position="91"/>
        <end position="178"/>
    </location>
</feature>
<evidence type="ECO:0000259" key="4">
    <source>
        <dbReference type="Pfam" id="PF22384"/>
    </source>
</evidence>
<organism evidence="5 6">
    <name type="scientific">Salegentibacter agarivorans</name>
    <dbReference type="NCBI Taxonomy" id="345907"/>
    <lineage>
        <taxon>Bacteria</taxon>
        <taxon>Pseudomonadati</taxon>
        <taxon>Bacteroidota</taxon>
        <taxon>Flavobacteriia</taxon>
        <taxon>Flavobacteriales</taxon>
        <taxon>Flavobacteriaceae</taxon>
        <taxon>Salegentibacter</taxon>
    </lineage>
</organism>
<dbReference type="Pfam" id="PF22384">
    <property type="entry name" value="PBP2_Ca3427_like"/>
    <property type="match status" value="1"/>
</dbReference>
<protein>
    <submittedName>
        <fullName evidence="5">ABC-type nitrate/sulfonate/bicarbonate transport system, substrate-binding protein</fullName>
    </submittedName>
</protein>
<accession>A0A1I2K8Z7</accession>
<dbReference type="PANTHER" id="PTHR30024:SF47">
    <property type="entry name" value="TAURINE-BINDING PERIPLASMIC PROTEIN"/>
    <property type="match status" value="1"/>
</dbReference>
<comment type="similarity">
    <text evidence="2">Belongs to the bacterial solute-binding protein SsuA/TauA family.</text>
</comment>
<dbReference type="InterPro" id="IPR054364">
    <property type="entry name" value="Ca3427-like_PBP2"/>
</dbReference>
<keyword evidence="6" id="KW-1185">Reference proteome</keyword>
<dbReference type="PANTHER" id="PTHR30024">
    <property type="entry name" value="ALIPHATIC SULFONATES-BINDING PROTEIN-RELATED"/>
    <property type="match status" value="1"/>
</dbReference>
<dbReference type="SUPFAM" id="SSF53850">
    <property type="entry name" value="Periplasmic binding protein-like II"/>
    <property type="match status" value="1"/>
</dbReference>
<evidence type="ECO:0000313" key="6">
    <source>
        <dbReference type="Proteomes" id="UP000199116"/>
    </source>
</evidence>
<proteinExistence type="inferred from homology"/>
<dbReference type="CDD" id="cd13637">
    <property type="entry name" value="PBP2_Ca3427_like"/>
    <property type="match status" value="1"/>
</dbReference>